<evidence type="ECO:0000313" key="3">
    <source>
        <dbReference type="EMBL" id="SPF80096.1"/>
    </source>
</evidence>
<keyword evidence="2" id="KW-0812">Transmembrane</keyword>
<evidence type="ECO:0000256" key="1">
    <source>
        <dbReference type="SAM" id="MobiDB-lite"/>
    </source>
</evidence>
<accession>A0A2R8AVQ0</accession>
<protein>
    <recommendedName>
        <fullName evidence="5">Chromosome partition protein Smc</fullName>
    </recommendedName>
</protein>
<dbReference type="EMBL" id="OMOJ01000003">
    <property type="protein sequence ID" value="SPF80096.1"/>
    <property type="molecule type" value="Genomic_DNA"/>
</dbReference>
<feature type="compositionally biased region" description="Low complexity" evidence="1">
    <location>
        <begin position="199"/>
        <end position="233"/>
    </location>
</feature>
<keyword evidence="2" id="KW-0472">Membrane</keyword>
<dbReference type="RefSeq" id="WP_108885974.1">
    <property type="nucleotide sequence ID" value="NZ_OMOJ01000003.1"/>
</dbReference>
<feature type="transmembrane region" description="Helical" evidence="2">
    <location>
        <begin position="53"/>
        <end position="73"/>
    </location>
</feature>
<organism evidence="3 4">
    <name type="scientific">Pseudoprimorskyibacter insulae</name>
    <dbReference type="NCBI Taxonomy" id="1695997"/>
    <lineage>
        <taxon>Bacteria</taxon>
        <taxon>Pseudomonadati</taxon>
        <taxon>Pseudomonadota</taxon>
        <taxon>Alphaproteobacteria</taxon>
        <taxon>Rhodobacterales</taxon>
        <taxon>Paracoccaceae</taxon>
        <taxon>Pseudoprimorskyibacter</taxon>
    </lineage>
</organism>
<dbReference type="Proteomes" id="UP000244904">
    <property type="component" value="Unassembled WGS sequence"/>
</dbReference>
<proteinExistence type="predicted"/>
<reference evidence="4" key="1">
    <citation type="submission" date="2018-03" db="EMBL/GenBank/DDBJ databases">
        <authorList>
            <person name="Rodrigo-Torres L."/>
            <person name="Arahal R. D."/>
            <person name="Lucena T."/>
        </authorList>
    </citation>
    <scope>NUCLEOTIDE SEQUENCE [LARGE SCALE GENOMIC DNA]</scope>
    <source>
        <strain evidence="4">CECT 8871</strain>
    </source>
</reference>
<dbReference type="AlphaFoldDB" id="A0A2R8AVQ0"/>
<evidence type="ECO:0008006" key="5">
    <source>
        <dbReference type="Google" id="ProtNLM"/>
    </source>
</evidence>
<name>A0A2R8AVQ0_9RHOB</name>
<feature type="compositionally biased region" description="Pro residues" evidence="1">
    <location>
        <begin position="235"/>
        <end position="244"/>
    </location>
</feature>
<dbReference type="OrthoDB" id="7743279at2"/>
<keyword evidence="2" id="KW-1133">Transmembrane helix</keyword>
<sequence>MTETSQELQDGIRLALEAAEAANDAAAEVDKMTTATERAAHRIDTFGSKMRPLMIGTLAGSVVVIGLASLVYFRTLSEMRTATATQLEALTMFASRVEGLDQSLTNAEALLAEIKAVKAGQDEHFAALQTRLDGMGLNLVEEANSYSEAADTLKSQIEATVMQAVDEGSQKTQDAFTAGLSDLQLAMTRLLADAVTAAPAAAPAPSSKPAAKTATPVKPKTVAVPKKPTAKARPAPRPNPFSYP</sequence>
<keyword evidence="4" id="KW-1185">Reference proteome</keyword>
<feature type="region of interest" description="Disordered" evidence="1">
    <location>
        <begin position="199"/>
        <end position="244"/>
    </location>
</feature>
<gene>
    <name evidence="3" type="ORF">PRI8871_01898</name>
</gene>
<evidence type="ECO:0000313" key="4">
    <source>
        <dbReference type="Proteomes" id="UP000244904"/>
    </source>
</evidence>
<evidence type="ECO:0000256" key="2">
    <source>
        <dbReference type="SAM" id="Phobius"/>
    </source>
</evidence>